<accession>A0A225VBR9</accession>
<organism evidence="1 2">
    <name type="scientific">Phytophthora megakarya</name>
    <dbReference type="NCBI Taxonomy" id="4795"/>
    <lineage>
        <taxon>Eukaryota</taxon>
        <taxon>Sar</taxon>
        <taxon>Stramenopiles</taxon>
        <taxon>Oomycota</taxon>
        <taxon>Peronosporomycetes</taxon>
        <taxon>Peronosporales</taxon>
        <taxon>Peronosporaceae</taxon>
        <taxon>Phytophthora</taxon>
    </lineage>
</organism>
<name>A0A225VBR9_9STRA</name>
<dbReference type="AlphaFoldDB" id="A0A225VBR9"/>
<proteinExistence type="predicted"/>
<evidence type="ECO:0000313" key="2">
    <source>
        <dbReference type="Proteomes" id="UP000198211"/>
    </source>
</evidence>
<dbReference type="Proteomes" id="UP000198211">
    <property type="component" value="Unassembled WGS sequence"/>
</dbReference>
<comment type="caution">
    <text evidence="1">The sequence shown here is derived from an EMBL/GenBank/DDBJ whole genome shotgun (WGS) entry which is preliminary data.</text>
</comment>
<sequence>MILYYPGIPVDLGRINLEPPDWRRVVFQYKLVCGYGSMDHCDAIAASFHKVWPDIKLLNCWSHLLLERSRSEGQFVALSKTITENWRVREWLEEQYLSYP</sequence>
<protein>
    <submittedName>
        <fullName evidence="1">Uncharacterized protein</fullName>
    </submittedName>
</protein>
<evidence type="ECO:0000313" key="1">
    <source>
        <dbReference type="EMBL" id="OWZ02534.1"/>
    </source>
</evidence>
<reference evidence="2" key="1">
    <citation type="submission" date="2017-03" db="EMBL/GenBank/DDBJ databases">
        <title>Phytopthora megakarya and P. palmivora, two closely related causual agents of cacao black pod achieved similar genome size and gene model numbers by different mechanisms.</title>
        <authorList>
            <person name="Ali S."/>
            <person name="Shao J."/>
            <person name="Larry D.J."/>
            <person name="Kronmiller B."/>
            <person name="Shen D."/>
            <person name="Strem M.D."/>
            <person name="Melnick R.L."/>
            <person name="Guiltinan M.J."/>
            <person name="Tyler B.M."/>
            <person name="Meinhardt L.W."/>
            <person name="Bailey B.A."/>
        </authorList>
    </citation>
    <scope>NUCLEOTIDE SEQUENCE [LARGE SCALE GENOMIC DNA]</scope>
    <source>
        <strain evidence="2">zdho120</strain>
    </source>
</reference>
<keyword evidence="2" id="KW-1185">Reference proteome</keyword>
<gene>
    <name evidence="1" type="ORF">PHMEG_00025891</name>
</gene>
<dbReference type="EMBL" id="NBNE01006106">
    <property type="protein sequence ID" value="OWZ02534.1"/>
    <property type="molecule type" value="Genomic_DNA"/>
</dbReference>